<dbReference type="AlphaFoldDB" id="A0A0F7SL08"/>
<dbReference type="GO" id="GO:0071035">
    <property type="term" value="P:nuclear polyadenylation-dependent rRNA catabolic process"/>
    <property type="evidence" value="ECO:0007669"/>
    <property type="project" value="TreeGrafter"/>
</dbReference>
<dbReference type="GO" id="GO:0034473">
    <property type="term" value="P:U1 snRNA 3'-end processing"/>
    <property type="evidence" value="ECO:0007669"/>
    <property type="project" value="TreeGrafter"/>
</dbReference>
<dbReference type="GO" id="GO:0071028">
    <property type="term" value="P:nuclear mRNA surveillance"/>
    <property type="evidence" value="ECO:0007669"/>
    <property type="project" value="TreeGrafter"/>
</dbReference>
<dbReference type="InterPro" id="IPR015847">
    <property type="entry name" value="ExoRNase_PH_dom2"/>
</dbReference>
<evidence type="ECO:0000256" key="4">
    <source>
        <dbReference type="ARBA" id="ARBA00022490"/>
    </source>
</evidence>
<dbReference type="SUPFAM" id="SSF54211">
    <property type="entry name" value="Ribosomal protein S5 domain 2-like"/>
    <property type="match status" value="1"/>
</dbReference>
<dbReference type="GO" id="GO:0000177">
    <property type="term" value="C:cytoplasmic exosome (RNase complex)"/>
    <property type="evidence" value="ECO:0007669"/>
    <property type="project" value="TreeGrafter"/>
</dbReference>
<accession>A0A0F7SL08</accession>
<dbReference type="PANTHER" id="PTHR11097:SF14">
    <property type="entry name" value="EXOSOME COMPLEX COMPONENT RRP45"/>
    <property type="match status" value="1"/>
</dbReference>
<evidence type="ECO:0000259" key="8">
    <source>
        <dbReference type="Pfam" id="PF03725"/>
    </source>
</evidence>
<reference evidence="9" key="1">
    <citation type="submission" date="2014-08" db="EMBL/GenBank/DDBJ databases">
        <authorList>
            <person name="Sharma Rahul"/>
            <person name="Thines Marco"/>
        </authorList>
    </citation>
    <scope>NUCLEOTIDE SEQUENCE</scope>
</reference>
<feature type="domain" description="Exoribonuclease phosphorolytic" evidence="7">
    <location>
        <begin position="41"/>
        <end position="159"/>
    </location>
</feature>
<name>A0A0F7SL08_PHARH</name>
<evidence type="ECO:0000256" key="2">
    <source>
        <dbReference type="ARBA" id="ARBA00004496"/>
    </source>
</evidence>
<dbReference type="InterPro" id="IPR050590">
    <property type="entry name" value="Exosome_comp_Rrp42_subfam"/>
</dbReference>
<dbReference type="PANTHER" id="PTHR11097">
    <property type="entry name" value="EXOSOME COMPLEX EXONUCLEASE RIBOSOMAL RNA PROCESSING PROTEIN"/>
    <property type="match status" value="1"/>
</dbReference>
<dbReference type="CDD" id="cd11368">
    <property type="entry name" value="RNase_PH_RRP45"/>
    <property type="match status" value="1"/>
</dbReference>
<dbReference type="GO" id="GO:0000176">
    <property type="term" value="C:nuclear exosome (RNase complex)"/>
    <property type="evidence" value="ECO:0007669"/>
    <property type="project" value="UniProtKB-ARBA"/>
</dbReference>
<dbReference type="GO" id="GO:0034475">
    <property type="term" value="P:U4 snRNA 3'-end processing"/>
    <property type="evidence" value="ECO:0007669"/>
    <property type="project" value="TreeGrafter"/>
</dbReference>
<dbReference type="GO" id="GO:0035925">
    <property type="term" value="F:mRNA 3'-UTR AU-rich region binding"/>
    <property type="evidence" value="ECO:0007669"/>
    <property type="project" value="TreeGrafter"/>
</dbReference>
<organism evidence="9">
    <name type="scientific">Phaffia rhodozyma</name>
    <name type="common">Yeast</name>
    <name type="synonym">Xanthophyllomyces dendrorhous</name>
    <dbReference type="NCBI Taxonomy" id="264483"/>
    <lineage>
        <taxon>Eukaryota</taxon>
        <taxon>Fungi</taxon>
        <taxon>Dikarya</taxon>
        <taxon>Basidiomycota</taxon>
        <taxon>Agaricomycotina</taxon>
        <taxon>Tremellomycetes</taxon>
        <taxon>Cystofilobasidiales</taxon>
        <taxon>Mrakiaceae</taxon>
        <taxon>Phaffia</taxon>
    </lineage>
</organism>
<dbReference type="GO" id="GO:0071038">
    <property type="term" value="P:TRAMP-dependent tRNA surveillance pathway"/>
    <property type="evidence" value="ECO:0007669"/>
    <property type="project" value="TreeGrafter"/>
</dbReference>
<dbReference type="EMBL" id="LN483345">
    <property type="protein sequence ID" value="CDZ98343.1"/>
    <property type="molecule type" value="Genomic_DNA"/>
</dbReference>
<dbReference type="InterPro" id="IPR001247">
    <property type="entry name" value="ExoRNase_PH_dom1"/>
</dbReference>
<keyword evidence="4" id="KW-0963">Cytoplasm</keyword>
<dbReference type="GO" id="GO:0000467">
    <property type="term" value="P:exonucleolytic trimming to generate mature 3'-end of 5.8S rRNA from tricistronic rRNA transcript (SSU-rRNA, 5.8S rRNA, LSU-rRNA)"/>
    <property type="evidence" value="ECO:0007669"/>
    <property type="project" value="TreeGrafter"/>
</dbReference>
<keyword evidence="5" id="KW-0694">RNA-binding</keyword>
<dbReference type="InterPro" id="IPR027408">
    <property type="entry name" value="PNPase/RNase_PH_dom_sf"/>
</dbReference>
<sequence length="290" mass="31706">MPKDPEPSHLQRDFTFAAIKSGIRTDGRRLDESRPWDLEWIGGEDGGVECRLGGTCVFARVSSTIVRPKAERPYEGLVSIHFELSPMASTSYETGRSSEEETRLSLLLDKAIRKSDCIDRESLCIIAGEKVLHLRITIHPLSDQGNLLDCAMMAVMAGLRGYRRREWEVEGGEVVVFAPDERPPVALALHHVPLCITFAYFEGLPPILDPSLSELLLSPSLLTLSLSSTSTTHTASAELNMLSKTGGVALSPGDLLDVVRLGGERCASWGAWLEGRVKKEVQARGLEGAL</sequence>
<evidence type="ECO:0000256" key="5">
    <source>
        <dbReference type="ARBA" id="ARBA00022884"/>
    </source>
</evidence>
<comment type="similarity">
    <text evidence="3">Belongs to the RNase PH family.</text>
</comment>
<evidence type="ECO:0000256" key="1">
    <source>
        <dbReference type="ARBA" id="ARBA00004123"/>
    </source>
</evidence>
<evidence type="ECO:0000256" key="6">
    <source>
        <dbReference type="ARBA" id="ARBA00023242"/>
    </source>
</evidence>
<evidence type="ECO:0000259" key="7">
    <source>
        <dbReference type="Pfam" id="PF01138"/>
    </source>
</evidence>
<evidence type="ECO:0000256" key="3">
    <source>
        <dbReference type="ARBA" id="ARBA00006678"/>
    </source>
</evidence>
<keyword evidence="6" id="KW-0539">Nucleus</keyword>
<dbReference type="InterPro" id="IPR020568">
    <property type="entry name" value="Ribosomal_Su5_D2-typ_SF"/>
</dbReference>
<comment type="subcellular location">
    <subcellularLocation>
        <location evidence="2">Cytoplasm</location>
    </subcellularLocation>
    <subcellularLocation>
        <location evidence="1">Nucleus</location>
    </subcellularLocation>
</comment>
<protein>
    <submittedName>
        <fullName evidence="9">Exosomal 3'-5' exoribonuclease complex, subunit Rrp45</fullName>
    </submittedName>
</protein>
<dbReference type="GO" id="GO:0034476">
    <property type="term" value="P:U5 snRNA 3'-end processing"/>
    <property type="evidence" value="ECO:0007669"/>
    <property type="project" value="TreeGrafter"/>
</dbReference>
<feature type="domain" description="Exoribonuclease phosphorolytic" evidence="8">
    <location>
        <begin position="191"/>
        <end position="263"/>
    </location>
</feature>
<dbReference type="Gene3D" id="3.30.230.70">
    <property type="entry name" value="GHMP Kinase, N-terminal domain"/>
    <property type="match status" value="1"/>
</dbReference>
<dbReference type="Pfam" id="PF01138">
    <property type="entry name" value="RNase_PH"/>
    <property type="match status" value="1"/>
</dbReference>
<dbReference type="GO" id="GO:0016075">
    <property type="term" value="P:rRNA catabolic process"/>
    <property type="evidence" value="ECO:0007669"/>
    <property type="project" value="TreeGrafter"/>
</dbReference>
<dbReference type="Pfam" id="PF03725">
    <property type="entry name" value="RNase_PH_C"/>
    <property type="match status" value="1"/>
</dbReference>
<proteinExistence type="inferred from homology"/>
<dbReference type="InterPro" id="IPR033100">
    <property type="entry name" value="Rrp45"/>
</dbReference>
<evidence type="ECO:0000313" key="9">
    <source>
        <dbReference type="EMBL" id="CDZ98343.1"/>
    </source>
</evidence>
<dbReference type="InterPro" id="IPR036345">
    <property type="entry name" value="ExoRNase_PH_dom2_sf"/>
</dbReference>
<dbReference type="SUPFAM" id="SSF55666">
    <property type="entry name" value="Ribonuclease PH domain 2-like"/>
    <property type="match status" value="1"/>
</dbReference>